<gene>
    <name evidence="1" type="ORF">Ddye_026509</name>
</gene>
<accession>A0AAD9WP97</accession>
<organism evidence="1 2">
    <name type="scientific">Dipteronia dyeriana</name>
    <dbReference type="NCBI Taxonomy" id="168575"/>
    <lineage>
        <taxon>Eukaryota</taxon>
        <taxon>Viridiplantae</taxon>
        <taxon>Streptophyta</taxon>
        <taxon>Embryophyta</taxon>
        <taxon>Tracheophyta</taxon>
        <taxon>Spermatophyta</taxon>
        <taxon>Magnoliopsida</taxon>
        <taxon>eudicotyledons</taxon>
        <taxon>Gunneridae</taxon>
        <taxon>Pentapetalae</taxon>
        <taxon>rosids</taxon>
        <taxon>malvids</taxon>
        <taxon>Sapindales</taxon>
        <taxon>Sapindaceae</taxon>
        <taxon>Hippocastanoideae</taxon>
        <taxon>Acereae</taxon>
        <taxon>Dipteronia</taxon>
    </lineage>
</organism>
<name>A0AAD9WP97_9ROSI</name>
<dbReference type="PANTHER" id="PTHR47718">
    <property type="entry name" value="OS01G0519700 PROTEIN"/>
    <property type="match status" value="1"/>
</dbReference>
<sequence length="159" mass="18022">MGQLVHRASSYAGVGHTKKDLQNRFDDIQRSNTPHNSDADAIIAYTTAKTIVFGFGLLVDETVKTFSWIPGTFLMAVQGKCPISIVIDSDKAMRKAIKLQDNDRVIKLYSKWKLSTETFLGNTFFGGLRSIQRFESINSFLNRFLNAKLKLYEFMSQID</sequence>
<protein>
    <submittedName>
        <fullName evidence="1">Uncharacterized protein</fullName>
    </submittedName>
</protein>
<comment type="caution">
    <text evidence="1">The sequence shown here is derived from an EMBL/GenBank/DDBJ whole genome shotgun (WGS) entry which is preliminary data.</text>
</comment>
<evidence type="ECO:0000313" key="2">
    <source>
        <dbReference type="Proteomes" id="UP001280121"/>
    </source>
</evidence>
<keyword evidence="2" id="KW-1185">Reference proteome</keyword>
<evidence type="ECO:0000313" key="1">
    <source>
        <dbReference type="EMBL" id="KAK2638714.1"/>
    </source>
</evidence>
<dbReference type="AlphaFoldDB" id="A0AAD9WP97"/>
<dbReference type="Proteomes" id="UP001280121">
    <property type="component" value="Unassembled WGS sequence"/>
</dbReference>
<dbReference type="EMBL" id="JANJYI010000008">
    <property type="protein sequence ID" value="KAK2638714.1"/>
    <property type="molecule type" value="Genomic_DNA"/>
</dbReference>
<proteinExistence type="predicted"/>
<reference evidence="1" key="1">
    <citation type="journal article" date="2023" name="Plant J.">
        <title>Genome sequences and population genomics provide insights into the demographic history, inbreeding, and mutation load of two 'living fossil' tree species of Dipteronia.</title>
        <authorList>
            <person name="Feng Y."/>
            <person name="Comes H.P."/>
            <person name="Chen J."/>
            <person name="Zhu S."/>
            <person name="Lu R."/>
            <person name="Zhang X."/>
            <person name="Li P."/>
            <person name="Qiu J."/>
            <person name="Olsen K.M."/>
            <person name="Qiu Y."/>
        </authorList>
    </citation>
    <scope>NUCLEOTIDE SEQUENCE</scope>
    <source>
        <strain evidence="1">KIB01</strain>
    </source>
</reference>